<protein>
    <submittedName>
        <fullName evidence="2">Uncharacterized protein</fullName>
    </submittedName>
</protein>
<name>A0ABR3UDG1_9PLEO</name>
<evidence type="ECO:0000313" key="2">
    <source>
        <dbReference type="EMBL" id="KAL1794538.1"/>
    </source>
</evidence>
<dbReference type="EMBL" id="JBHGVX010000007">
    <property type="protein sequence ID" value="KAL1794538.1"/>
    <property type="molecule type" value="Genomic_DNA"/>
</dbReference>
<evidence type="ECO:0000256" key="1">
    <source>
        <dbReference type="SAM" id="MobiDB-lite"/>
    </source>
</evidence>
<reference evidence="2 3" key="1">
    <citation type="submission" date="2024-09" db="EMBL/GenBank/DDBJ databases">
        <title>T2T genomes of carrot and Alternaria dauci and their utility for understanding host-pathogen interaction during carrot leaf blight disease.</title>
        <authorList>
            <person name="Liu W."/>
            <person name="Xu S."/>
            <person name="Ou C."/>
            <person name="Liu X."/>
            <person name="Zhuang F."/>
            <person name="Deng X.W."/>
        </authorList>
    </citation>
    <scope>NUCLEOTIDE SEQUENCE [LARGE SCALE GENOMIC DNA]</scope>
    <source>
        <strain evidence="2 3">A2016</strain>
    </source>
</reference>
<accession>A0ABR3UDG1</accession>
<dbReference type="RefSeq" id="XP_069305122.1">
    <property type="nucleotide sequence ID" value="XM_069454162.1"/>
</dbReference>
<feature type="region of interest" description="Disordered" evidence="1">
    <location>
        <begin position="1"/>
        <end position="46"/>
    </location>
</feature>
<sequence>MSQLGDIYRPKGSETSGPKAMSKGAHHTDKSETKTDQCLENEKERDEGWEVVEWPVVDEKEEHGPCDGCTTYRSQFKLELGWGSWRTTVFDWDTNVRVAS</sequence>
<gene>
    <name evidence="2" type="ORF">ACET3X_007959</name>
</gene>
<feature type="compositionally biased region" description="Basic and acidic residues" evidence="1">
    <location>
        <begin position="26"/>
        <end position="46"/>
    </location>
</feature>
<organism evidence="2 3">
    <name type="scientific">Alternaria dauci</name>
    <dbReference type="NCBI Taxonomy" id="48095"/>
    <lineage>
        <taxon>Eukaryota</taxon>
        <taxon>Fungi</taxon>
        <taxon>Dikarya</taxon>
        <taxon>Ascomycota</taxon>
        <taxon>Pezizomycotina</taxon>
        <taxon>Dothideomycetes</taxon>
        <taxon>Pleosporomycetidae</taxon>
        <taxon>Pleosporales</taxon>
        <taxon>Pleosporineae</taxon>
        <taxon>Pleosporaceae</taxon>
        <taxon>Alternaria</taxon>
        <taxon>Alternaria sect. Porri</taxon>
    </lineage>
</organism>
<comment type="caution">
    <text evidence="2">The sequence shown here is derived from an EMBL/GenBank/DDBJ whole genome shotgun (WGS) entry which is preliminary data.</text>
</comment>
<dbReference type="GeneID" id="96088281"/>
<keyword evidence="3" id="KW-1185">Reference proteome</keyword>
<proteinExistence type="predicted"/>
<dbReference type="Proteomes" id="UP001578633">
    <property type="component" value="Chromosome 7"/>
</dbReference>
<evidence type="ECO:0000313" key="3">
    <source>
        <dbReference type="Proteomes" id="UP001578633"/>
    </source>
</evidence>